<feature type="region of interest" description="Disordered" evidence="1">
    <location>
        <begin position="182"/>
        <end position="233"/>
    </location>
</feature>
<gene>
    <name evidence="2" type="ORF">PRZ48_007115</name>
</gene>
<evidence type="ECO:0000256" key="1">
    <source>
        <dbReference type="SAM" id="MobiDB-lite"/>
    </source>
</evidence>
<dbReference type="Proteomes" id="UP001305779">
    <property type="component" value="Unassembled WGS sequence"/>
</dbReference>
<name>A0ABR0EIG8_ZASCE</name>
<reference evidence="2 3" key="1">
    <citation type="journal article" date="2023" name="G3 (Bethesda)">
        <title>A chromosome-level genome assembly of Zasmidium syzygii isolated from banana leaves.</title>
        <authorList>
            <person name="van Westerhoven A.C."/>
            <person name="Mehrabi R."/>
            <person name="Talebi R."/>
            <person name="Steentjes M.B.F."/>
            <person name="Corcolon B."/>
            <person name="Chong P.A."/>
            <person name="Kema G.H.J."/>
            <person name="Seidl M.F."/>
        </authorList>
    </citation>
    <scope>NUCLEOTIDE SEQUENCE [LARGE SCALE GENOMIC DNA]</scope>
    <source>
        <strain evidence="2 3">P124</strain>
    </source>
</reference>
<organism evidence="2 3">
    <name type="scientific">Zasmidium cellare</name>
    <name type="common">Wine cellar mold</name>
    <name type="synonym">Racodium cellare</name>
    <dbReference type="NCBI Taxonomy" id="395010"/>
    <lineage>
        <taxon>Eukaryota</taxon>
        <taxon>Fungi</taxon>
        <taxon>Dikarya</taxon>
        <taxon>Ascomycota</taxon>
        <taxon>Pezizomycotina</taxon>
        <taxon>Dothideomycetes</taxon>
        <taxon>Dothideomycetidae</taxon>
        <taxon>Mycosphaerellales</taxon>
        <taxon>Mycosphaerellaceae</taxon>
        <taxon>Zasmidium</taxon>
    </lineage>
</organism>
<evidence type="ECO:0000313" key="2">
    <source>
        <dbReference type="EMBL" id="KAK4501307.1"/>
    </source>
</evidence>
<comment type="caution">
    <text evidence="2">The sequence shown here is derived from an EMBL/GenBank/DDBJ whole genome shotgun (WGS) entry which is preliminary data.</text>
</comment>
<accession>A0ABR0EIG8</accession>
<proteinExistence type="predicted"/>
<dbReference type="EMBL" id="JAXOVC010000005">
    <property type="protein sequence ID" value="KAK4501307.1"/>
    <property type="molecule type" value="Genomic_DNA"/>
</dbReference>
<evidence type="ECO:0000313" key="3">
    <source>
        <dbReference type="Proteomes" id="UP001305779"/>
    </source>
</evidence>
<sequence>MFKPPHRIEELGPINHAVFILLSDIDAVKDHHADPDYKYKTYMSSLDSMDLLIRQYNLRNKSGTGGSGPLIPLEKTRFMRTFEGIVKDYAEKGYAEHVWKKGSSALKISRVNKARELSRWMREEKNYAAYDRRLTKWRYSDVSKAMQEYSLLDEALLEDADSDAPDESNLVDPKVKRSAKRAFSEAISESDDDMPIKLKPKLGTSASIDTREESPLSQSSIEDPAPAEKPSMEDVPNMMEQMSKQLGDVSRALLDHFRLPHHLPSVFDPTVSQRDLQRLFKTCWGDDWPTVGKEIHNLFPESDLVQSLVSAYLQNIIFKPIGPRWNGYVSDIQSMLRDKPKGGRGKSFTQKISSILFRRTESTRNRLQTMIDESFAAALHNSNKRAELAAIFLENLTTTLTPMIQGLQKVAELYKPYGDFSKWREVLQMSLRTLLDTALMIKWSTEPTPDNTFDFIWSGYGGPVAPTMMKTRARSLRDSPAIVLTTLVPGLQVEYQESGRIQTQVLRPAEVLERIQSSMPSDASSSVAATDTSP</sequence>
<protein>
    <submittedName>
        <fullName evidence="2">Uncharacterized protein</fullName>
    </submittedName>
</protein>
<keyword evidence="3" id="KW-1185">Reference proteome</keyword>